<evidence type="ECO:0000259" key="1">
    <source>
        <dbReference type="Pfam" id="PF13358"/>
    </source>
</evidence>
<dbReference type="EMBL" id="JBHOMY010000009">
    <property type="protein sequence ID" value="MFC1455628.1"/>
    <property type="molecule type" value="Genomic_DNA"/>
</dbReference>
<dbReference type="Proteomes" id="UP001593940">
    <property type="component" value="Unassembled WGS sequence"/>
</dbReference>
<evidence type="ECO:0000313" key="2">
    <source>
        <dbReference type="EMBL" id="MFC1455628.1"/>
    </source>
</evidence>
<accession>A0ABV6Y2X4</accession>
<dbReference type="InterPro" id="IPR038717">
    <property type="entry name" value="Tc1-like_DDE_dom"/>
</dbReference>
<protein>
    <submittedName>
        <fullName evidence="2">Transposase</fullName>
    </submittedName>
</protein>
<evidence type="ECO:0000313" key="3">
    <source>
        <dbReference type="Proteomes" id="UP001593940"/>
    </source>
</evidence>
<name>A0ABV6Y2X4_9HYPH</name>
<reference evidence="2 3" key="1">
    <citation type="submission" date="2024-09" db="EMBL/GenBank/DDBJ databases">
        <title>Nodulacao em especies de Leguminosae Basais da Amazonia e Caracterizacao dos Rizobios e Bacterias Associadas aos Nodulos.</title>
        <authorList>
            <person name="Jambeiro I.C.A."/>
            <person name="Lopes I.S."/>
            <person name="Aguiar E.R.G.R."/>
            <person name="Santos A.F.J."/>
            <person name="Dos Santos J.M.F."/>
            <person name="Gross E."/>
        </authorList>
    </citation>
    <scope>NUCLEOTIDE SEQUENCE [LARGE SCALE GENOMIC DNA]</scope>
    <source>
        <strain evidence="2 3">BRUESC1165</strain>
    </source>
</reference>
<proteinExistence type="predicted"/>
<organism evidence="2 3">
    <name type="scientific">Microvirga arabica</name>
    <dbReference type="NCBI Taxonomy" id="1128671"/>
    <lineage>
        <taxon>Bacteria</taxon>
        <taxon>Pseudomonadati</taxon>
        <taxon>Pseudomonadota</taxon>
        <taxon>Alphaproteobacteria</taxon>
        <taxon>Hyphomicrobiales</taxon>
        <taxon>Methylobacteriaceae</taxon>
        <taxon>Microvirga</taxon>
    </lineage>
</organism>
<dbReference type="Pfam" id="PF13358">
    <property type="entry name" value="DDE_3"/>
    <property type="match status" value="1"/>
</dbReference>
<feature type="domain" description="Tc1-like transposase DDE" evidence="1">
    <location>
        <begin position="5"/>
        <end position="86"/>
    </location>
</feature>
<keyword evidence="3" id="KW-1185">Reference proteome</keyword>
<sequence>MLPTRPGQAGRRTHDYTRHGTTSLFAVLHVKAGTVIGKCMARHRASEFRRFLDEVEKNMPDGFDIHVVMDSASSYKTKLIRDLVCQAAAVACPLHPDILVLDQPS</sequence>
<dbReference type="RefSeq" id="WP_377028759.1">
    <property type="nucleotide sequence ID" value="NZ_JBHOMY010000009.1"/>
</dbReference>
<comment type="caution">
    <text evidence="2">The sequence shown here is derived from an EMBL/GenBank/DDBJ whole genome shotgun (WGS) entry which is preliminary data.</text>
</comment>
<gene>
    <name evidence="2" type="ORF">ACETIH_02590</name>
</gene>